<sequence length="250" mass="28515">MTSATQPYFLLYIDDWMNNTQLKMCSPAAHGVLISILCIIQKEMSSNKLILKQKFKQSNNQTTNFALQIAKLTAFDLHEIETPLIELVAEGVLTIQEDFLIYKPMPRDENNTREENTKELVIAPKNEIIIKESEKIDFEKIISIFNSVCNKLPVVQKLTLQRKSAIKNRISESGLAGLGDAFQKVAQSRFLNGENERGWTADFDWILKPANFIKIIEGKYKNTENGTNKSNEQIFTAAMDSEVGRDFKFK</sequence>
<dbReference type="RefSeq" id="WP_229987868.1">
    <property type="nucleotide sequence ID" value="NZ_JAJJMO010000001.1"/>
</dbReference>
<dbReference type="EMBL" id="JAJJMO010000001">
    <property type="protein sequence ID" value="MCC9071242.1"/>
    <property type="molecule type" value="Genomic_DNA"/>
</dbReference>
<protein>
    <recommendedName>
        <fullName evidence="3">Phage replisome organizer, putative, N-terminal region</fullName>
    </recommendedName>
</protein>
<evidence type="ECO:0008006" key="3">
    <source>
        <dbReference type="Google" id="ProtNLM"/>
    </source>
</evidence>
<evidence type="ECO:0000313" key="1">
    <source>
        <dbReference type="EMBL" id="MCC9071242.1"/>
    </source>
</evidence>
<dbReference type="Proteomes" id="UP001430919">
    <property type="component" value="Unassembled WGS sequence"/>
</dbReference>
<proteinExistence type="predicted"/>
<gene>
    <name evidence="1" type="ORF">LNQ49_06495</name>
</gene>
<comment type="caution">
    <text evidence="1">The sequence shown here is derived from an EMBL/GenBank/DDBJ whole genome shotgun (WGS) entry which is preliminary data.</text>
</comment>
<evidence type="ECO:0000313" key="2">
    <source>
        <dbReference type="Proteomes" id="UP001430919"/>
    </source>
</evidence>
<organism evidence="1 2">
    <name type="scientific">Flavobacterium pisciphilum</name>
    <dbReference type="NCBI Taxonomy" id="2893755"/>
    <lineage>
        <taxon>Bacteria</taxon>
        <taxon>Pseudomonadati</taxon>
        <taxon>Bacteroidota</taxon>
        <taxon>Flavobacteriia</taxon>
        <taxon>Flavobacteriales</taxon>
        <taxon>Flavobacteriaceae</taxon>
        <taxon>Flavobacterium</taxon>
    </lineage>
</organism>
<name>A0ABS8MR61_9FLAO</name>
<keyword evidence="2" id="KW-1185">Reference proteome</keyword>
<accession>A0ABS8MR61</accession>
<reference evidence="1" key="1">
    <citation type="submission" date="2021-11" db="EMBL/GenBank/DDBJ databases">
        <title>Description of novel Flavobacterium species.</title>
        <authorList>
            <person name="Saticioglu I.B."/>
            <person name="Ay H."/>
            <person name="Altun S."/>
            <person name="Duman M."/>
        </authorList>
    </citation>
    <scope>NUCLEOTIDE SEQUENCE</scope>
    <source>
        <strain evidence="1">F-65</strain>
    </source>
</reference>